<sequence length="231" mass="27047">MIANKEVLSYINILPEKKIILVEKISQKFSSVSTANILKILERACLNKKIVRISKGMYYKPRKTRFGVLPISESEIVDFFVGVNNQYGIQSGYYLFNKYNLTTQVAKKHIIYSNVSIRDKGKINNTVIIKLPLQYHLSMAETFEFIEILDQYQHIEDLNSQSFLQYCEYAVKKFNERQFYKICQFKKYKKKTVAFLKTILDSYHVPNDLGRYLNSTSRYNIPVVEGINETT</sequence>
<proteinExistence type="predicted"/>
<evidence type="ECO:0008006" key="3">
    <source>
        <dbReference type="Google" id="ProtNLM"/>
    </source>
</evidence>
<accession>A0A1G9W3S5</accession>
<dbReference type="STRING" id="349095.SAMN05660299_01543"/>
<dbReference type="OrthoDB" id="9802612at2"/>
<organism evidence="1 2">
    <name type="scientific">Megasphaera paucivorans</name>
    <dbReference type="NCBI Taxonomy" id="349095"/>
    <lineage>
        <taxon>Bacteria</taxon>
        <taxon>Bacillati</taxon>
        <taxon>Bacillota</taxon>
        <taxon>Negativicutes</taxon>
        <taxon>Veillonellales</taxon>
        <taxon>Veillonellaceae</taxon>
        <taxon>Megasphaera</taxon>
    </lineage>
</organism>
<dbReference type="RefSeq" id="WP_091650174.1">
    <property type="nucleotide sequence ID" value="NZ_FNHQ01000013.1"/>
</dbReference>
<dbReference type="AlphaFoldDB" id="A0A1G9W3S5"/>
<dbReference type="InterPro" id="IPR045738">
    <property type="entry name" value="DUF6088"/>
</dbReference>
<protein>
    <recommendedName>
        <fullName evidence="3">Transcriptional regulator, AbiEi antitoxin, Type IV TA system</fullName>
    </recommendedName>
</protein>
<evidence type="ECO:0000313" key="1">
    <source>
        <dbReference type="EMBL" id="SDM78847.1"/>
    </source>
</evidence>
<reference evidence="1 2" key="1">
    <citation type="submission" date="2016-10" db="EMBL/GenBank/DDBJ databases">
        <authorList>
            <person name="de Groot N.N."/>
        </authorList>
    </citation>
    <scope>NUCLEOTIDE SEQUENCE [LARGE SCALE GENOMIC DNA]</scope>
    <source>
        <strain evidence="1 2">DSM 16981</strain>
    </source>
</reference>
<dbReference type="Pfam" id="PF19570">
    <property type="entry name" value="DUF6088"/>
    <property type="match status" value="1"/>
</dbReference>
<gene>
    <name evidence="1" type="ORF">SAMN05660299_01543</name>
</gene>
<dbReference type="Proteomes" id="UP000199309">
    <property type="component" value="Unassembled WGS sequence"/>
</dbReference>
<evidence type="ECO:0000313" key="2">
    <source>
        <dbReference type="Proteomes" id="UP000199309"/>
    </source>
</evidence>
<keyword evidence="2" id="KW-1185">Reference proteome</keyword>
<name>A0A1G9W3S5_9FIRM</name>
<dbReference type="EMBL" id="FNHQ01000013">
    <property type="protein sequence ID" value="SDM78847.1"/>
    <property type="molecule type" value="Genomic_DNA"/>
</dbReference>